<evidence type="ECO:0000256" key="11">
    <source>
        <dbReference type="ARBA" id="ARBA00023136"/>
    </source>
</evidence>
<dbReference type="GO" id="GO:0042910">
    <property type="term" value="F:xenobiotic transmembrane transporter activity"/>
    <property type="evidence" value="ECO:0007669"/>
    <property type="project" value="InterPro"/>
</dbReference>
<dbReference type="EMBL" id="WKPO01000055">
    <property type="protein sequence ID" value="MSB51086.1"/>
    <property type="molecule type" value="Genomic_DNA"/>
</dbReference>
<keyword evidence="10" id="KW-0406">Ion transport</keyword>
<evidence type="ECO:0000256" key="8">
    <source>
        <dbReference type="ARBA" id="ARBA00022692"/>
    </source>
</evidence>
<feature type="transmembrane region" description="Helical" evidence="13">
    <location>
        <begin position="416"/>
        <end position="435"/>
    </location>
</feature>
<dbReference type="RefSeq" id="WP_044944714.1">
    <property type="nucleotide sequence ID" value="NZ_CP084007.1"/>
</dbReference>
<proteinExistence type="inferred from homology"/>
<feature type="transmembrane region" description="Helical" evidence="13">
    <location>
        <begin position="134"/>
        <end position="155"/>
    </location>
</feature>
<organism evidence="14 17">
    <name type="scientific">Flavonifractor plautii</name>
    <name type="common">Fusobacterium plautii</name>
    <dbReference type="NCBI Taxonomy" id="292800"/>
    <lineage>
        <taxon>Bacteria</taxon>
        <taxon>Bacillati</taxon>
        <taxon>Bacillota</taxon>
        <taxon>Clostridia</taxon>
        <taxon>Eubacteriales</taxon>
        <taxon>Oscillospiraceae</taxon>
        <taxon>Flavonifractor</taxon>
    </lineage>
</organism>
<evidence type="ECO:0000256" key="10">
    <source>
        <dbReference type="ARBA" id="ARBA00023065"/>
    </source>
</evidence>
<dbReference type="Pfam" id="PF01554">
    <property type="entry name" value="MatE"/>
    <property type="match status" value="2"/>
</dbReference>
<dbReference type="InterPro" id="IPR050222">
    <property type="entry name" value="MATE_MdtK"/>
</dbReference>
<feature type="transmembrane region" description="Helical" evidence="13">
    <location>
        <begin position="91"/>
        <end position="114"/>
    </location>
</feature>
<evidence type="ECO:0000313" key="16">
    <source>
        <dbReference type="Proteomes" id="UP000429811"/>
    </source>
</evidence>
<evidence type="ECO:0000256" key="2">
    <source>
        <dbReference type="ARBA" id="ARBA00004651"/>
    </source>
</evidence>
<evidence type="ECO:0000256" key="1">
    <source>
        <dbReference type="ARBA" id="ARBA00003408"/>
    </source>
</evidence>
<comment type="caution">
    <text evidence="14">The sequence shown here is derived from an EMBL/GenBank/DDBJ whole genome shotgun (WGS) entry which is preliminary data.</text>
</comment>
<dbReference type="PANTHER" id="PTHR43298">
    <property type="entry name" value="MULTIDRUG RESISTANCE PROTEIN NORM-RELATED"/>
    <property type="match status" value="1"/>
</dbReference>
<evidence type="ECO:0000313" key="15">
    <source>
        <dbReference type="EMBL" id="MSB51086.1"/>
    </source>
</evidence>
<comment type="subcellular location">
    <subcellularLocation>
        <location evidence="2">Cell membrane</location>
        <topology evidence="2">Multi-pass membrane protein</topology>
    </subcellularLocation>
</comment>
<dbReference type="Proteomes" id="UP000429811">
    <property type="component" value="Unassembled WGS sequence"/>
</dbReference>
<dbReference type="GO" id="GO:0005886">
    <property type="term" value="C:plasma membrane"/>
    <property type="evidence" value="ECO:0007669"/>
    <property type="project" value="UniProtKB-SubCell"/>
</dbReference>
<dbReference type="NCBIfam" id="TIGR00797">
    <property type="entry name" value="matE"/>
    <property type="match status" value="1"/>
</dbReference>
<evidence type="ECO:0000256" key="5">
    <source>
        <dbReference type="ARBA" id="ARBA00022448"/>
    </source>
</evidence>
<feature type="transmembrane region" description="Helical" evidence="13">
    <location>
        <begin position="385"/>
        <end position="404"/>
    </location>
</feature>
<evidence type="ECO:0000256" key="3">
    <source>
        <dbReference type="ARBA" id="ARBA00010199"/>
    </source>
</evidence>
<accession>A0A6I2R9E6</accession>
<comment type="function">
    <text evidence="1">Multidrug efflux pump.</text>
</comment>
<feature type="transmembrane region" description="Helical" evidence="13">
    <location>
        <begin position="315"/>
        <end position="337"/>
    </location>
</feature>
<feature type="transmembrane region" description="Helical" evidence="13">
    <location>
        <begin position="357"/>
        <end position="378"/>
    </location>
</feature>
<keyword evidence="5" id="KW-0813">Transport</keyword>
<dbReference type="CDD" id="cd13138">
    <property type="entry name" value="MATE_yoeA_like"/>
    <property type="match status" value="1"/>
</dbReference>
<feature type="transmembrane region" description="Helical" evidence="13">
    <location>
        <begin position="190"/>
        <end position="213"/>
    </location>
</feature>
<keyword evidence="11 13" id="KW-0472">Membrane</keyword>
<keyword evidence="8 13" id="KW-0812">Transmembrane</keyword>
<dbReference type="GO" id="GO:0015297">
    <property type="term" value="F:antiporter activity"/>
    <property type="evidence" value="ECO:0007669"/>
    <property type="project" value="UniProtKB-KW"/>
</dbReference>
<protein>
    <recommendedName>
        <fullName evidence="4">Probable multidrug resistance protein NorM</fullName>
    </recommendedName>
    <alternativeName>
        <fullName evidence="12">Multidrug-efflux transporter</fullName>
    </alternativeName>
</protein>
<dbReference type="EMBL" id="WKPR01000011">
    <property type="protein sequence ID" value="MSB20337.1"/>
    <property type="molecule type" value="Genomic_DNA"/>
</dbReference>
<evidence type="ECO:0000256" key="9">
    <source>
        <dbReference type="ARBA" id="ARBA00022989"/>
    </source>
</evidence>
<dbReference type="Proteomes" id="UP000434475">
    <property type="component" value="Unassembled WGS sequence"/>
</dbReference>
<reference evidence="16 17" key="1">
    <citation type="journal article" date="2019" name="Nat. Med.">
        <title>A library of human gut bacterial isolates paired with longitudinal multiomics data enables mechanistic microbiome research.</title>
        <authorList>
            <person name="Poyet M."/>
            <person name="Groussin M."/>
            <person name="Gibbons S.M."/>
            <person name="Avila-Pacheco J."/>
            <person name="Jiang X."/>
            <person name="Kearney S.M."/>
            <person name="Perrotta A.R."/>
            <person name="Berdy B."/>
            <person name="Zhao S."/>
            <person name="Lieberman T.D."/>
            <person name="Swanson P.K."/>
            <person name="Smith M."/>
            <person name="Roesemann S."/>
            <person name="Alexander J.E."/>
            <person name="Rich S.A."/>
            <person name="Livny J."/>
            <person name="Vlamakis H."/>
            <person name="Clish C."/>
            <person name="Bullock K."/>
            <person name="Deik A."/>
            <person name="Scott J."/>
            <person name="Pierce K.A."/>
            <person name="Xavier R.J."/>
            <person name="Alm E.J."/>
        </authorList>
    </citation>
    <scope>NUCLEOTIDE SEQUENCE [LARGE SCALE GENOMIC DNA]</scope>
    <source>
        <strain evidence="14 17">BIOML-A2</strain>
        <strain evidence="15 16">BIOML-A5</strain>
    </source>
</reference>
<dbReference type="PIRSF" id="PIRSF006603">
    <property type="entry name" value="DinF"/>
    <property type="match status" value="1"/>
</dbReference>
<dbReference type="PANTHER" id="PTHR43298:SF2">
    <property type="entry name" value="FMN_FAD EXPORTER YEEO-RELATED"/>
    <property type="match status" value="1"/>
</dbReference>
<evidence type="ECO:0000256" key="12">
    <source>
        <dbReference type="ARBA" id="ARBA00031636"/>
    </source>
</evidence>
<evidence type="ECO:0000313" key="17">
    <source>
        <dbReference type="Proteomes" id="UP000434475"/>
    </source>
</evidence>
<keyword evidence="9 13" id="KW-1133">Transmembrane helix</keyword>
<feature type="transmembrane region" description="Helical" evidence="13">
    <location>
        <begin position="162"/>
        <end position="184"/>
    </location>
</feature>
<dbReference type="InterPro" id="IPR002528">
    <property type="entry name" value="MATE_fam"/>
</dbReference>
<evidence type="ECO:0000313" key="14">
    <source>
        <dbReference type="EMBL" id="MSB20337.1"/>
    </source>
</evidence>
<evidence type="ECO:0000256" key="6">
    <source>
        <dbReference type="ARBA" id="ARBA00022449"/>
    </source>
</evidence>
<evidence type="ECO:0000256" key="13">
    <source>
        <dbReference type="SAM" id="Phobius"/>
    </source>
</evidence>
<evidence type="ECO:0000256" key="7">
    <source>
        <dbReference type="ARBA" id="ARBA00022475"/>
    </source>
</evidence>
<comment type="similarity">
    <text evidence="3">Belongs to the multi antimicrobial extrusion (MATE) (TC 2.A.66.1) family.</text>
</comment>
<name>A0A6I2R9E6_FLAPL</name>
<keyword evidence="7" id="KW-1003">Cell membrane</keyword>
<dbReference type="InterPro" id="IPR048279">
    <property type="entry name" value="MdtK-like"/>
</dbReference>
<dbReference type="AlphaFoldDB" id="A0A6I2R9E6"/>
<feature type="transmembrane region" description="Helical" evidence="13">
    <location>
        <begin position="53"/>
        <end position="79"/>
    </location>
</feature>
<evidence type="ECO:0000256" key="4">
    <source>
        <dbReference type="ARBA" id="ARBA00020268"/>
    </source>
</evidence>
<gene>
    <name evidence="15" type="ORF">GKE90_20760</name>
    <name evidence="14" type="ORF">GKE97_12485</name>
</gene>
<sequence length="450" mass="47971">MQMDLTRGGITRPMLLFAGPMIAGNLLQQCYNIADTLIVGRALGASALASVGFSFTLMTFLTSVLLGLCMGSGALWSMLYGAEREEELKRCIFASFVFIGAVAVLLNVGVLALLEPVMTLLRIPAGAWDETRAYLRVVLLGVCFTFLYNYFACLLRSVGNSVAPLAFLAVSTVLNIGLDLWFVLGLGWGVAGAAGATVLAQGVSAAGIALYGWRRVPLLRLERRHCKVSRGELGRIVNYSLLTCVQQSVMNFGILMVQGLVNSFGVNVMAAFAAAVKIDAFAYLPVQDFGNAFSTFVAQNTGAQKTERIRRGIRSAVGVSVGFCLVSSLLVCLFAAPLMGLFVEPGETEIIAVGVEYLRIEGMCYCGIGILFLLYGLFRGLGRPGVSVVLTVISLGTRVALAYLLAPIPAVGLKGIWWAVPIGWVLADLAGLVLYRRKPLPAETACAPEG</sequence>
<dbReference type="GO" id="GO:0006811">
    <property type="term" value="P:monoatomic ion transport"/>
    <property type="evidence" value="ECO:0007669"/>
    <property type="project" value="UniProtKB-KW"/>
</dbReference>
<keyword evidence="6" id="KW-0050">Antiport</keyword>